<accession>A0A8S3J088</accession>
<dbReference type="EMBL" id="CAJOBJ010353548">
    <property type="protein sequence ID" value="CAF5211366.1"/>
    <property type="molecule type" value="Genomic_DNA"/>
</dbReference>
<dbReference type="AlphaFoldDB" id="A0A8S3J088"/>
<proteinExistence type="predicted"/>
<evidence type="ECO:0000313" key="3">
    <source>
        <dbReference type="Proteomes" id="UP000681720"/>
    </source>
</evidence>
<feature type="non-terminal residue" evidence="2">
    <location>
        <position position="1"/>
    </location>
</feature>
<evidence type="ECO:0000313" key="1">
    <source>
        <dbReference type="EMBL" id="CAF5137949.1"/>
    </source>
</evidence>
<evidence type="ECO:0000313" key="2">
    <source>
        <dbReference type="EMBL" id="CAF5211366.1"/>
    </source>
</evidence>
<dbReference type="EMBL" id="CAJOBH010250864">
    <property type="protein sequence ID" value="CAF5137949.1"/>
    <property type="molecule type" value="Genomic_DNA"/>
</dbReference>
<comment type="caution">
    <text evidence="2">The sequence shown here is derived from an EMBL/GenBank/DDBJ whole genome shotgun (WGS) entry which is preliminary data.</text>
</comment>
<reference evidence="2" key="1">
    <citation type="submission" date="2021-02" db="EMBL/GenBank/DDBJ databases">
        <authorList>
            <person name="Nowell W R."/>
        </authorList>
    </citation>
    <scope>NUCLEOTIDE SEQUENCE</scope>
</reference>
<sequence length="151" mass="16925">MKKRLFFNGLLGVSQPETICPPGSKLPSATTCECSDENRKSNDNRRCDPKSLLYNWNEGTVNQADLRREDCEKLYSGLLADFNLASIKVCQCESTAFKGPSGKECWPLLYTNLTRNILLCYIPNSTPSLTNNRRCICQSGSRPSNSMKKDC</sequence>
<protein>
    <submittedName>
        <fullName evidence="2">Uncharacterized protein</fullName>
    </submittedName>
</protein>
<dbReference type="Proteomes" id="UP000681720">
    <property type="component" value="Unassembled WGS sequence"/>
</dbReference>
<gene>
    <name evidence="1" type="ORF">BYL167_LOCUS69654</name>
    <name evidence="2" type="ORF">GIL414_LOCUS79907</name>
</gene>
<dbReference type="Proteomes" id="UP000681967">
    <property type="component" value="Unassembled WGS sequence"/>
</dbReference>
<organism evidence="2 3">
    <name type="scientific">Rotaria magnacalcarata</name>
    <dbReference type="NCBI Taxonomy" id="392030"/>
    <lineage>
        <taxon>Eukaryota</taxon>
        <taxon>Metazoa</taxon>
        <taxon>Spiralia</taxon>
        <taxon>Gnathifera</taxon>
        <taxon>Rotifera</taxon>
        <taxon>Eurotatoria</taxon>
        <taxon>Bdelloidea</taxon>
        <taxon>Philodinida</taxon>
        <taxon>Philodinidae</taxon>
        <taxon>Rotaria</taxon>
    </lineage>
</organism>
<name>A0A8S3J088_9BILA</name>